<dbReference type="Proteomes" id="UP000465846">
    <property type="component" value="Chromosome"/>
</dbReference>
<dbReference type="EMBL" id="CP048739">
    <property type="protein sequence ID" value="QIB75843.1"/>
    <property type="molecule type" value="Genomic_DNA"/>
</dbReference>
<organism evidence="1 2">
    <name type="scientific">Halogeometricum borinquense</name>
    <dbReference type="NCBI Taxonomy" id="60847"/>
    <lineage>
        <taxon>Archaea</taxon>
        <taxon>Methanobacteriati</taxon>
        <taxon>Methanobacteriota</taxon>
        <taxon>Stenosarchaea group</taxon>
        <taxon>Halobacteria</taxon>
        <taxon>Halobacteriales</taxon>
        <taxon>Haloferacaceae</taxon>
        <taxon>Halogeometricum</taxon>
    </lineage>
</organism>
<protein>
    <submittedName>
        <fullName evidence="1">Uncharacterized protein</fullName>
    </submittedName>
</protein>
<dbReference type="RefSeq" id="WP_163487575.1">
    <property type="nucleotide sequence ID" value="NZ_CP048739.1"/>
</dbReference>
<accession>A0A6C0UMP0</accession>
<reference evidence="1 2" key="1">
    <citation type="submission" date="2020-02" db="EMBL/GenBank/DDBJ databases">
        <title>Whole genome sequence of Halogeometricum borinquense strain wsp4.</title>
        <authorList>
            <person name="Verma D.K."/>
            <person name="Gopal K."/>
            <person name="Prasad E.S."/>
        </authorList>
    </citation>
    <scope>NUCLEOTIDE SEQUENCE [LARGE SCALE GENOMIC DNA]</scope>
    <source>
        <strain evidence="2">wsp4</strain>
    </source>
</reference>
<sequence>MVSLKAVSRVLTSLLGTMFGTLLIGLGLVHVLGSNEPPWQLAFGIVLLSGAAVLVKSASITRRAFTSA</sequence>
<proteinExistence type="predicted"/>
<name>A0A6C0UMP0_9EURY</name>
<dbReference type="GeneID" id="44081156"/>
<evidence type="ECO:0000313" key="1">
    <source>
        <dbReference type="EMBL" id="QIB75843.1"/>
    </source>
</evidence>
<gene>
    <name evidence="1" type="ORF">G3I44_17105</name>
</gene>
<dbReference type="AlphaFoldDB" id="A0A6C0UMP0"/>
<evidence type="ECO:0000313" key="2">
    <source>
        <dbReference type="Proteomes" id="UP000465846"/>
    </source>
</evidence>